<dbReference type="InterPro" id="IPR017850">
    <property type="entry name" value="Alkaline_phosphatase_core_sf"/>
</dbReference>
<evidence type="ECO:0000313" key="5">
    <source>
        <dbReference type="Proteomes" id="UP001596997"/>
    </source>
</evidence>
<dbReference type="Pfam" id="PF11893">
    <property type="entry name" value="DUF3413"/>
    <property type="match status" value="1"/>
</dbReference>
<feature type="domain" description="Inner membrane protein YejM N-terminal" evidence="3">
    <location>
        <begin position="16"/>
        <end position="244"/>
    </location>
</feature>
<dbReference type="PANTHER" id="PTHR43751">
    <property type="entry name" value="SULFATASE"/>
    <property type="match status" value="1"/>
</dbReference>
<dbReference type="RefSeq" id="WP_377713276.1">
    <property type="nucleotide sequence ID" value="NZ_JBHTJM010000003.1"/>
</dbReference>
<dbReference type="InterPro" id="IPR052701">
    <property type="entry name" value="GAG_Ulvan_Degrading_Sulfatases"/>
</dbReference>
<reference evidence="5" key="1">
    <citation type="journal article" date="2019" name="Int. J. Syst. Evol. Microbiol.">
        <title>The Global Catalogue of Microorganisms (GCM) 10K type strain sequencing project: providing services to taxonomists for standard genome sequencing and annotation.</title>
        <authorList>
            <consortium name="The Broad Institute Genomics Platform"/>
            <consortium name="The Broad Institute Genome Sequencing Center for Infectious Disease"/>
            <person name="Wu L."/>
            <person name="Ma J."/>
        </authorList>
    </citation>
    <scope>NUCLEOTIDE SEQUENCE [LARGE SCALE GENOMIC DNA]</scope>
    <source>
        <strain evidence="5">CCUG 62114</strain>
    </source>
</reference>
<feature type="transmembrane region" description="Helical" evidence="1">
    <location>
        <begin position="12"/>
        <end position="31"/>
    </location>
</feature>
<feature type="transmembrane region" description="Helical" evidence="1">
    <location>
        <begin position="43"/>
        <end position="70"/>
    </location>
</feature>
<sequence>MLVEKTNHYKTLLFSYLLNLVVILLIAYSYFEYVNNISYTLAISYYITTFISHFAVLSVLPLLLSFLAFYITKKQKLSNVIFILLATINIIVLKLDTLVYSQFRFHISPFVLEMVFGKNAGDIFHIDSSNIIKAIAFIILIILIQVFILFIAKKLTEKKIKTKLILYTLLSSLVFSHITFAWADAGFYRPITQAKEVYPLFFPLTAKSLLAKMNLINKELIEKNQKLYKLDNKGAIKYPLTELSYTAPEKKKNFLLLTIDSWRYTCMDSIVTPNLYKLSKQSQVFNNHHSGSNATADGMFTLFYGVSGLCNDSFTNHEIPPAFMSVLKSQGYDMNILGSATLENPPFDKNIFLNVENLRLNSNGDSPYKRDIDITKNWTAHYNKRDKKTPFFDFLFFDAAHGYDVPKDYPKIFSPALDIVDYTALDNDYNPDKMLNLYKNSLHFIDSLIGEVINTLTENNQLENTIIVVTSDHGQEFNDNKKGFWNHAGNYTKYQTKVPFYIFDADKDPQEFNHLSLHYDVTPTLMNNYLGVKNKPSEISIGKNLFNTSKREWFLCGYKNSYAIIEENKITRVVKNSGIFTITDKSLNPLESENIDYPIFEKAIEDINRFYVKK</sequence>
<dbReference type="CDD" id="cd16148">
    <property type="entry name" value="sulfatase_like"/>
    <property type="match status" value="1"/>
</dbReference>
<organism evidence="4 5">
    <name type="scientific">Pseudofulvibacter geojedonensis</name>
    <dbReference type="NCBI Taxonomy" id="1123758"/>
    <lineage>
        <taxon>Bacteria</taxon>
        <taxon>Pseudomonadati</taxon>
        <taxon>Bacteroidota</taxon>
        <taxon>Flavobacteriia</taxon>
        <taxon>Flavobacteriales</taxon>
        <taxon>Flavobacteriaceae</taxon>
        <taxon>Pseudofulvibacter</taxon>
    </lineage>
</organism>
<feature type="transmembrane region" description="Helical" evidence="1">
    <location>
        <begin position="131"/>
        <end position="152"/>
    </location>
</feature>
<evidence type="ECO:0000259" key="2">
    <source>
        <dbReference type="Pfam" id="PF00884"/>
    </source>
</evidence>
<feature type="transmembrane region" description="Helical" evidence="1">
    <location>
        <begin position="77"/>
        <end position="95"/>
    </location>
</feature>
<evidence type="ECO:0000259" key="3">
    <source>
        <dbReference type="Pfam" id="PF11893"/>
    </source>
</evidence>
<keyword evidence="1" id="KW-0472">Membrane</keyword>
<keyword evidence="5" id="KW-1185">Reference proteome</keyword>
<dbReference type="PANTHER" id="PTHR43751:SF3">
    <property type="entry name" value="SULFATASE N-TERMINAL DOMAIN-CONTAINING PROTEIN"/>
    <property type="match status" value="1"/>
</dbReference>
<keyword evidence="1" id="KW-0812">Transmembrane</keyword>
<dbReference type="PIRSF" id="PIRSF004950">
    <property type="entry name" value="Mmb_sulf_HI0842"/>
    <property type="match status" value="1"/>
</dbReference>
<dbReference type="Pfam" id="PF00884">
    <property type="entry name" value="Sulfatase"/>
    <property type="match status" value="1"/>
</dbReference>
<name>A0ABW3I0H3_9FLAO</name>
<dbReference type="Proteomes" id="UP001596997">
    <property type="component" value="Unassembled WGS sequence"/>
</dbReference>
<dbReference type="InterPro" id="IPR000917">
    <property type="entry name" value="Sulfatase_N"/>
</dbReference>
<dbReference type="InterPro" id="IPR024588">
    <property type="entry name" value="YejM_N"/>
</dbReference>
<evidence type="ECO:0000313" key="4">
    <source>
        <dbReference type="EMBL" id="MFD0963005.1"/>
    </source>
</evidence>
<comment type="caution">
    <text evidence="4">The sequence shown here is derived from an EMBL/GenBank/DDBJ whole genome shotgun (WGS) entry which is preliminary data.</text>
</comment>
<feature type="domain" description="Sulfatase N-terminal" evidence="2">
    <location>
        <begin position="252"/>
        <end position="526"/>
    </location>
</feature>
<dbReference type="SUPFAM" id="SSF53649">
    <property type="entry name" value="Alkaline phosphatase-like"/>
    <property type="match status" value="1"/>
</dbReference>
<dbReference type="InterPro" id="IPR012159">
    <property type="entry name" value="YejM-like"/>
</dbReference>
<keyword evidence="1" id="KW-1133">Transmembrane helix</keyword>
<gene>
    <name evidence="4" type="ORF">ACFQ1O_03190</name>
</gene>
<feature type="transmembrane region" description="Helical" evidence="1">
    <location>
        <begin position="164"/>
        <end position="183"/>
    </location>
</feature>
<accession>A0ABW3I0H3</accession>
<dbReference type="Gene3D" id="3.40.720.10">
    <property type="entry name" value="Alkaline Phosphatase, subunit A"/>
    <property type="match status" value="1"/>
</dbReference>
<protein>
    <submittedName>
        <fullName evidence="4">DUF3413 domain-containing protein</fullName>
    </submittedName>
</protein>
<dbReference type="EMBL" id="JBHTJM010000003">
    <property type="protein sequence ID" value="MFD0963005.1"/>
    <property type="molecule type" value="Genomic_DNA"/>
</dbReference>
<proteinExistence type="predicted"/>
<evidence type="ECO:0000256" key="1">
    <source>
        <dbReference type="SAM" id="Phobius"/>
    </source>
</evidence>